<dbReference type="WBParaSite" id="HPBE_0001940201-mRNA-1">
    <property type="protein sequence ID" value="HPBE_0001940201-mRNA-1"/>
    <property type="gene ID" value="HPBE_0001940201"/>
</dbReference>
<dbReference type="AlphaFoldDB" id="A0A183GBD6"/>
<evidence type="ECO:0000313" key="2">
    <source>
        <dbReference type="Proteomes" id="UP000050761"/>
    </source>
</evidence>
<reference evidence="3" key="2">
    <citation type="submission" date="2019-09" db="UniProtKB">
        <authorList>
            <consortium name="WormBaseParasite"/>
        </authorList>
    </citation>
    <scope>IDENTIFICATION</scope>
</reference>
<dbReference type="OrthoDB" id="6146970at2759"/>
<proteinExistence type="predicted"/>
<accession>A0A3P8ALA8</accession>
<keyword evidence="2" id="KW-1185">Reference proteome</keyword>
<protein>
    <submittedName>
        <fullName evidence="3">Reverse transcriptase domain-containing protein</fullName>
    </submittedName>
</protein>
<reference evidence="1 2" key="1">
    <citation type="submission" date="2018-11" db="EMBL/GenBank/DDBJ databases">
        <authorList>
            <consortium name="Pathogen Informatics"/>
        </authorList>
    </citation>
    <scope>NUCLEOTIDE SEQUENCE [LARGE SCALE GENOMIC DNA]</scope>
</reference>
<dbReference type="EMBL" id="UZAH01031328">
    <property type="protein sequence ID" value="VDP14987.1"/>
    <property type="molecule type" value="Genomic_DNA"/>
</dbReference>
<evidence type="ECO:0000313" key="3">
    <source>
        <dbReference type="WBParaSite" id="HPBE_0001940201-mRNA-1"/>
    </source>
</evidence>
<dbReference type="PANTHER" id="PTHR19446">
    <property type="entry name" value="REVERSE TRANSCRIPTASES"/>
    <property type="match status" value="1"/>
</dbReference>
<evidence type="ECO:0000313" key="1">
    <source>
        <dbReference type="EMBL" id="VDP14987.1"/>
    </source>
</evidence>
<organism evidence="2 3">
    <name type="scientific">Heligmosomoides polygyrus</name>
    <name type="common">Parasitic roundworm</name>
    <dbReference type="NCBI Taxonomy" id="6339"/>
    <lineage>
        <taxon>Eukaryota</taxon>
        <taxon>Metazoa</taxon>
        <taxon>Ecdysozoa</taxon>
        <taxon>Nematoda</taxon>
        <taxon>Chromadorea</taxon>
        <taxon>Rhabditida</taxon>
        <taxon>Rhabditina</taxon>
        <taxon>Rhabditomorpha</taxon>
        <taxon>Strongyloidea</taxon>
        <taxon>Heligmosomidae</taxon>
        <taxon>Heligmosomoides</taxon>
    </lineage>
</organism>
<gene>
    <name evidence="1" type="ORF">HPBE_LOCUS19401</name>
</gene>
<dbReference type="Proteomes" id="UP000050761">
    <property type="component" value="Unassembled WGS sequence"/>
</dbReference>
<sequence>MVEVVWHRRNELRRAVLEAGLPDRTGSVNETWRRVTETILRCARKPLAEQREERGDKAAWFWNEEVQAALKRLAKAAVAKAKSADMDALYEKLDEPQGEKFAIRLAKARHRASLDIRVVKTVKSADGRVLRKPVEVRKRWEEYFKKLLNEEFPRREVQEEQLTEGPIPSWTQEEVRSAIGKMKFRKAAGPDGVPIVPIFKQKGDASECSNYRGIKLIPHTMKVYERLVDSRLR</sequence>
<accession>A0A183GBD6</accession>
<name>A0A183GBD6_HELPZ</name>